<reference evidence="1 2" key="1">
    <citation type="submission" date="2018-06" db="EMBL/GenBank/DDBJ databases">
        <title>Comparative genomics reveals the genomic features of Rhizophagus irregularis, R. cerebriforme, R. diaphanum and Gigaspora rosea, and their symbiotic lifestyle signature.</title>
        <authorList>
            <person name="Morin E."/>
            <person name="San Clemente H."/>
            <person name="Chen E.C.H."/>
            <person name="De La Providencia I."/>
            <person name="Hainaut M."/>
            <person name="Kuo A."/>
            <person name="Kohler A."/>
            <person name="Murat C."/>
            <person name="Tang N."/>
            <person name="Roy S."/>
            <person name="Loubradou J."/>
            <person name="Henrissat B."/>
            <person name="Grigoriev I.V."/>
            <person name="Corradi N."/>
            <person name="Roux C."/>
            <person name="Martin F.M."/>
        </authorList>
    </citation>
    <scope>NUCLEOTIDE SEQUENCE [LARGE SCALE GENOMIC DNA]</scope>
    <source>
        <strain evidence="1 2">DAOM 227022</strain>
    </source>
</reference>
<gene>
    <name evidence="1" type="ORF">C1645_827986</name>
</gene>
<keyword evidence="2" id="KW-1185">Reference proteome</keyword>
<dbReference type="EMBL" id="QKYT01000316">
    <property type="protein sequence ID" value="RIA87277.1"/>
    <property type="molecule type" value="Genomic_DNA"/>
</dbReference>
<dbReference type="Proteomes" id="UP000265703">
    <property type="component" value="Unassembled WGS sequence"/>
</dbReference>
<evidence type="ECO:0000313" key="1">
    <source>
        <dbReference type="EMBL" id="RIA87277.1"/>
    </source>
</evidence>
<dbReference type="AlphaFoldDB" id="A0A397STJ3"/>
<comment type="caution">
    <text evidence="1">The sequence shown here is derived from an EMBL/GenBank/DDBJ whole genome shotgun (WGS) entry which is preliminary data.</text>
</comment>
<organism evidence="1 2">
    <name type="scientific">Glomus cerebriforme</name>
    <dbReference type="NCBI Taxonomy" id="658196"/>
    <lineage>
        <taxon>Eukaryota</taxon>
        <taxon>Fungi</taxon>
        <taxon>Fungi incertae sedis</taxon>
        <taxon>Mucoromycota</taxon>
        <taxon>Glomeromycotina</taxon>
        <taxon>Glomeromycetes</taxon>
        <taxon>Glomerales</taxon>
        <taxon>Glomeraceae</taxon>
        <taxon>Glomus</taxon>
    </lineage>
</organism>
<evidence type="ECO:0000313" key="2">
    <source>
        <dbReference type="Proteomes" id="UP000265703"/>
    </source>
</evidence>
<accession>A0A397STJ3</accession>
<proteinExistence type="predicted"/>
<name>A0A397STJ3_9GLOM</name>
<protein>
    <submittedName>
        <fullName evidence="1">Uncharacterized protein</fullName>
    </submittedName>
</protein>
<sequence length="79" mass="8858">MNTNNLVNLINSGILKQVIQGAEEIIGGYNFLIWKGLQYGEIGIIKDNFTVVLKNTDNFNDPIFSHLNFEGYGYCISLS</sequence>